<accession>A0A0L0T689</accession>
<evidence type="ECO:0000256" key="1">
    <source>
        <dbReference type="SAM" id="MobiDB-lite"/>
    </source>
</evidence>
<protein>
    <submittedName>
        <fullName evidence="2">Uncharacterized protein</fullName>
    </submittedName>
</protein>
<feature type="compositionally biased region" description="Polar residues" evidence="1">
    <location>
        <begin position="239"/>
        <end position="253"/>
    </location>
</feature>
<evidence type="ECO:0000313" key="2">
    <source>
        <dbReference type="EMBL" id="KNE70054.1"/>
    </source>
</evidence>
<proteinExistence type="predicted"/>
<feature type="compositionally biased region" description="Basic residues" evidence="1">
    <location>
        <begin position="120"/>
        <end position="141"/>
    </location>
</feature>
<gene>
    <name evidence="2" type="ORF">AMAG_20223</name>
</gene>
<dbReference type="AlphaFoldDB" id="A0A0L0T689"/>
<organism evidence="2 3">
    <name type="scientific">Allomyces macrogynus (strain ATCC 38327)</name>
    <name type="common">Allomyces javanicus var. macrogynus</name>
    <dbReference type="NCBI Taxonomy" id="578462"/>
    <lineage>
        <taxon>Eukaryota</taxon>
        <taxon>Fungi</taxon>
        <taxon>Fungi incertae sedis</taxon>
        <taxon>Blastocladiomycota</taxon>
        <taxon>Blastocladiomycetes</taxon>
        <taxon>Blastocladiales</taxon>
        <taxon>Blastocladiaceae</taxon>
        <taxon>Allomyces</taxon>
    </lineage>
</organism>
<feature type="region of interest" description="Disordered" evidence="1">
    <location>
        <begin position="210"/>
        <end position="253"/>
    </location>
</feature>
<reference evidence="3" key="2">
    <citation type="submission" date="2009-11" db="EMBL/GenBank/DDBJ databases">
        <title>The Genome Sequence of Allomyces macrogynus strain ATCC 38327.</title>
        <authorList>
            <consortium name="The Broad Institute Genome Sequencing Platform"/>
            <person name="Russ C."/>
            <person name="Cuomo C."/>
            <person name="Shea T."/>
            <person name="Young S.K."/>
            <person name="Zeng Q."/>
            <person name="Koehrsen M."/>
            <person name="Haas B."/>
            <person name="Borodovsky M."/>
            <person name="Guigo R."/>
            <person name="Alvarado L."/>
            <person name="Berlin A."/>
            <person name="Borenstein D."/>
            <person name="Chen Z."/>
            <person name="Engels R."/>
            <person name="Freedman E."/>
            <person name="Gellesch M."/>
            <person name="Goldberg J."/>
            <person name="Griggs A."/>
            <person name="Gujja S."/>
            <person name="Heiman D."/>
            <person name="Hepburn T."/>
            <person name="Howarth C."/>
            <person name="Jen D."/>
            <person name="Larson L."/>
            <person name="Lewis B."/>
            <person name="Mehta T."/>
            <person name="Park D."/>
            <person name="Pearson M."/>
            <person name="Roberts A."/>
            <person name="Saif S."/>
            <person name="Shenoy N."/>
            <person name="Sisk P."/>
            <person name="Stolte C."/>
            <person name="Sykes S."/>
            <person name="Walk T."/>
            <person name="White J."/>
            <person name="Yandava C."/>
            <person name="Burger G."/>
            <person name="Gray M.W."/>
            <person name="Holland P.W.H."/>
            <person name="King N."/>
            <person name="Lang F.B.F."/>
            <person name="Roger A.J."/>
            <person name="Ruiz-Trillo I."/>
            <person name="Lander E."/>
            <person name="Nusbaum C."/>
        </authorList>
    </citation>
    <scope>NUCLEOTIDE SEQUENCE [LARGE SCALE GENOMIC DNA]</scope>
    <source>
        <strain evidence="3">ATCC 38327</strain>
    </source>
</reference>
<keyword evidence="3" id="KW-1185">Reference proteome</keyword>
<feature type="compositionally biased region" description="Basic residues" evidence="1">
    <location>
        <begin position="96"/>
        <end position="111"/>
    </location>
</feature>
<feature type="compositionally biased region" description="Basic residues" evidence="1">
    <location>
        <begin position="25"/>
        <end position="58"/>
    </location>
</feature>
<dbReference type="Proteomes" id="UP000054350">
    <property type="component" value="Unassembled WGS sequence"/>
</dbReference>
<evidence type="ECO:0000313" key="3">
    <source>
        <dbReference type="Proteomes" id="UP000054350"/>
    </source>
</evidence>
<sequence>MPLVQRDKRHLGWSWVDGGQDCRGDHRRRRGGRVCRARQSRRGFARREPRRRRSRRGSLGRPTRGWRVPLGATWSRRQRRWWDRPPRSMSAERAGRARTRRRRWRRSRRGTWARALRGRDHARHHGPNGRCCRPRPRRPTRSRSLGPSRTRRRRFKHVTGPRRAFRVVVRGSRPMLSRAVRVGSCRQARGRVCGLFRAVLNAVGAKSSVLEPRREDGRGRGGRHPANGMMEGEERQSNKQHAQARWSTLHSVE</sequence>
<dbReference type="VEuPathDB" id="FungiDB:AMAG_20223"/>
<feature type="region of interest" description="Disordered" evidence="1">
    <location>
        <begin position="24"/>
        <end position="67"/>
    </location>
</feature>
<feature type="region of interest" description="Disordered" evidence="1">
    <location>
        <begin position="85"/>
        <end position="153"/>
    </location>
</feature>
<name>A0A0L0T689_ALLM3</name>
<reference evidence="2 3" key="1">
    <citation type="submission" date="2009-11" db="EMBL/GenBank/DDBJ databases">
        <title>Annotation of Allomyces macrogynus ATCC 38327.</title>
        <authorList>
            <consortium name="The Broad Institute Genome Sequencing Platform"/>
            <person name="Russ C."/>
            <person name="Cuomo C."/>
            <person name="Burger G."/>
            <person name="Gray M.W."/>
            <person name="Holland P.W.H."/>
            <person name="King N."/>
            <person name="Lang F.B.F."/>
            <person name="Roger A.J."/>
            <person name="Ruiz-Trillo I."/>
            <person name="Young S.K."/>
            <person name="Zeng Q."/>
            <person name="Gargeya S."/>
            <person name="Fitzgerald M."/>
            <person name="Haas B."/>
            <person name="Abouelleil A."/>
            <person name="Alvarado L."/>
            <person name="Arachchi H.M."/>
            <person name="Berlin A."/>
            <person name="Chapman S.B."/>
            <person name="Gearin G."/>
            <person name="Goldberg J."/>
            <person name="Griggs A."/>
            <person name="Gujja S."/>
            <person name="Hansen M."/>
            <person name="Heiman D."/>
            <person name="Howarth C."/>
            <person name="Larimer J."/>
            <person name="Lui A."/>
            <person name="MacDonald P.J.P."/>
            <person name="McCowen C."/>
            <person name="Montmayeur A."/>
            <person name="Murphy C."/>
            <person name="Neiman D."/>
            <person name="Pearson M."/>
            <person name="Priest M."/>
            <person name="Roberts A."/>
            <person name="Saif S."/>
            <person name="Shea T."/>
            <person name="Sisk P."/>
            <person name="Stolte C."/>
            <person name="Sykes S."/>
            <person name="Wortman J."/>
            <person name="Nusbaum C."/>
            <person name="Birren B."/>
        </authorList>
    </citation>
    <scope>NUCLEOTIDE SEQUENCE [LARGE SCALE GENOMIC DNA]</scope>
    <source>
        <strain evidence="2 3">ATCC 38327</strain>
    </source>
</reference>
<dbReference type="EMBL" id="GG745364">
    <property type="protein sequence ID" value="KNE70054.1"/>
    <property type="molecule type" value="Genomic_DNA"/>
</dbReference>